<feature type="region of interest" description="Disordered" evidence="1">
    <location>
        <begin position="318"/>
        <end position="374"/>
    </location>
</feature>
<feature type="compositionally biased region" description="Basic residues" evidence="1">
    <location>
        <begin position="323"/>
        <end position="335"/>
    </location>
</feature>
<dbReference type="Gene3D" id="1.10.540.10">
    <property type="entry name" value="Acyl-CoA dehydrogenase/oxidase, N-terminal domain"/>
    <property type="match status" value="1"/>
</dbReference>
<feature type="domain" description="Acyl-CoA oxidase/dehydrogenase middle" evidence="2">
    <location>
        <begin position="132"/>
        <end position="225"/>
    </location>
</feature>
<proteinExistence type="predicted"/>
<dbReference type="Pfam" id="PF02771">
    <property type="entry name" value="Acyl-CoA_dh_N"/>
    <property type="match status" value="1"/>
</dbReference>
<evidence type="ECO:0000313" key="4">
    <source>
        <dbReference type="EMBL" id="BDZ47505.1"/>
    </source>
</evidence>
<feature type="domain" description="Acyl-CoA dehydrogenase/oxidase N-terminal" evidence="3">
    <location>
        <begin position="17"/>
        <end position="128"/>
    </location>
</feature>
<sequence>MDDLLAGDFYGFQGLLTEREDAAVRALRDYLEAEVRPLADDFWARAEFPVQVARPLGGLGVLGTLWEETRAFPGSAVYRGWLMLELSRVDAGVGAFVGISSGLVMGALGVGGSAEQRAEWLPRLATGELVGAFGLTEPLSGSDSARGLRTTAERTADGWVLNGAKRWIGNATFADVTVIWAKDVADGQVKGFLVEKGTPGFAATRIENKVSLRSVQNADITLNDVVIPEARRLQRIDSFRDVATILRLTRADVAWQAIGVAIGAYEAAVRYAGSGSSSGSRSGRTSSCRTSSSGAWATSPRASPCACACRSCTTRAPSATSTRRSRRPTRRRACARRSAGLARCSAATASCSSTASRGSSPTPRPSTPTRAPGR</sequence>
<evidence type="ECO:0000259" key="2">
    <source>
        <dbReference type="Pfam" id="PF02770"/>
    </source>
</evidence>
<organism evidence="4 5">
    <name type="scientific">Naasia aerilata</name>
    <dbReference type="NCBI Taxonomy" id="1162966"/>
    <lineage>
        <taxon>Bacteria</taxon>
        <taxon>Bacillati</taxon>
        <taxon>Actinomycetota</taxon>
        <taxon>Actinomycetes</taxon>
        <taxon>Micrococcales</taxon>
        <taxon>Microbacteriaceae</taxon>
        <taxon>Naasia</taxon>
    </lineage>
</organism>
<dbReference type="InterPro" id="IPR037069">
    <property type="entry name" value="AcylCoA_DH/ox_N_sf"/>
</dbReference>
<gene>
    <name evidence="4" type="ORF">GCM10025866_34140</name>
</gene>
<dbReference type="Pfam" id="PF02770">
    <property type="entry name" value="Acyl-CoA_dh_M"/>
    <property type="match status" value="1"/>
</dbReference>
<dbReference type="PANTHER" id="PTHR43188:SF1">
    <property type="entry name" value="ACYL-COA DEHYDROGENASE"/>
    <property type="match status" value="1"/>
</dbReference>
<dbReference type="Gene3D" id="2.40.110.10">
    <property type="entry name" value="Butyryl-CoA Dehydrogenase, subunit A, domain 2"/>
    <property type="match status" value="1"/>
</dbReference>
<keyword evidence="5" id="KW-1185">Reference proteome</keyword>
<feature type="compositionally biased region" description="Low complexity" evidence="1">
    <location>
        <begin position="336"/>
        <end position="374"/>
    </location>
</feature>
<dbReference type="InterPro" id="IPR045008">
    <property type="entry name" value="ACX4-like"/>
</dbReference>
<dbReference type="Proteomes" id="UP001321498">
    <property type="component" value="Chromosome"/>
</dbReference>
<name>A0ABN6XV23_9MICO</name>
<evidence type="ECO:0000256" key="1">
    <source>
        <dbReference type="SAM" id="MobiDB-lite"/>
    </source>
</evidence>
<dbReference type="EMBL" id="AP027731">
    <property type="protein sequence ID" value="BDZ47505.1"/>
    <property type="molecule type" value="Genomic_DNA"/>
</dbReference>
<dbReference type="InterPro" id="IPR046373">
    <property type="entry name" value="Acyl-CoA_Oxase/DH_mid-dom_sf"/>
</dbReference>
<dbReference type="InterPro" id="IPR013786">
    <property type="entry name" value="AcylCoA_DH/ox_N"/>
</dbReference>
<dbReference type="SUPFAM" id="SSF56645">
    <property type="entry name" value="Acyl-CoA dehydrogenase NM domain-like"/>
    <property type="match status" value="1"/>
</dbReference>
<dbReference type="PANTHER" id="PTHR43188">
    <property type="entry name" value="ACYL-COENZYME A OXIDASE"/>
    <property type="match status" value="1"/>
</dbReference>
<accession>A0ABN6XV23</accession>
<evidence type="ECO:0000313" key="5">
    <source>
        <dbReference type="Proteomes" id="UP001321498"/>
    </source>
</evidence>
<feature type="region of interest" description="Disordered" evidence="1">
    <location>
        <begin position="274"/>
        <end position="305"/>
    </location>
</feature>
<dbReference type="InterPro" id="IPR009100">
    <property type="entry name" value="AcylCoA_DH/oxidase_NM_dom_sf"/>
</dbReference>
<evidence type="ECO:0008006" key="6">
    <source>
        <dbReference type="Google" id="ProtNLM"/>
    </source>
</evidence>
<evidence type="ECO:0000259" key="3">
    <source>
        <dbReference type="Pfam" id="PF02771"/>
    </source>
</evidence>
<dbReference type="InterPro" id="IPR006091">
    <property type="entry name" value="Acyl-CoA_Oxase/DH_mid-dom"/>
</dbReference>
<protein>
    <recommendedName>
        <fullName evidence="6">Acyl-CoA dehydrogenase</fullName>
    </recommendedName>
</protein>
<reference evidence="5" key="1">
    <citation type="journal article" date="2019" name="Int. J. Syst. Evol. Microbiol.">
        <title>The Global Catalogue of Microorganisms (GCM) 10K type strain sequencing project: providing services to taxonomists for standard genome sequencing and annotation.</title>
        <authorList>
            <consortium name="The Broad Institute Genomics Platform"/>
            <consortium name="The Broad Institute Genome Sequencing Center for Infectious Disease"/>
            <person name="Wu L."/>
            <person name="Ma J."/>
        </authorList>
    </citation>
    <scope>NUCLEOTIDE SEQUENCE [LARGE SCALE GENOMIC DNA]</scope>
    <source>
        <strain evidence="5">NBRC 108725</strain>
    </source>
</reference>